<organism evidence="2 3">
    <name type="scientific">Georgenia deserti</name>
    <dbReference type="NCBI Taxonomy" id="2093781"/>
    <lineage>
        <taxon>Bacteria</taxon>
        <taxon>Bacillati</taxon>
        <taxon>Actinomycetota</taxon>
        <taxon>Actinomycetes</taxon>
        <taxon>Micrococcales</taxon>
        <taxon>Bogoriellaceae</taxon>
        <taxon>Georgenia</taxon>
    </lineage>
</organism>
<accession>A0ABW4L428</accession>
<dbReference type="Proteomes" id="UP001597277">
    <property type="component" value="Unassembled WGS sequence"/>
</dbReference>
<comment type="caution">
    <text evidence="2">The sequence shown here is derived from an EMBL/GenBank/DDBJ whole genome shotgun (WGS) entry which is preliminary data.</text>
</comment>
<evidence type="ECO:0008006" key="4">
    <source>
        <dbReference type="Google" id="ProtNLM"/>
    </source>
</evidence>
<dbReference type="RefSeq" id="WP_388006341.1">
    <property type="nucleotide sequence ID" value="NZ_JBHUEE010000005.1"/>
</dbReference>
<reference evidence="3" key="1">
    <citation type="journal article" date="2019" name="Int. J. Syst. Evol. Microbiol.">
        <title>The Global Catalogue of Microorganisms (GCM) 10K type strain sequencing project: providing services to taxonomists for standard genome sequencing and annotation.</title>
        <authorList>
            <consortium name="The Broad Institute Genomics Platform"/>
            <consortium name="The Broad Institute Genome Sequencing Center for Infectious Disease"/>
            <person name="Wu L."/>
            <person name="Ma J."/>
        </authorList>
    </citation>
    <scope>NUCLEOTIDE SEQUENCE [LARGE SCALE GENOMIC DNA]</scope>
    <source>
        <strain evidence="3">JCM 17130</strain>
    </source>
</reference>
<name>A0ABW4L428_9MICO</name>
<dbReference type="EMBL" id="JBHUEE010000005">
    <property type="protein sequence ID" value="MFD1718308.1"/>
    <property type="molecule type" value="Genomic_DNA"/>
</dbReference>
<sequence>MASETTTTTDHDEIRRWVEDHGGRPATVRGTSGSDAAGVLRIDFPGGADEDDLDHIDWAEWFTKFESQKLALLYQQHKADGEDSTFHKLVSR</sequence>
<keyword evidence="3" id="KW-1185">Reference proteome</keyword>
<evidence type="ECO:0000256" key="1">
    <source>
        <dbReference type="SAM" id="MobiDB-lite"/>
    </source>
</evidence>
<feature type="region of interest" description="Disordered" evidence="1">
    <location>
        <begin position="1"/>
        <end position="43"/>
    </location>
</feature>
<gene>
    <name evidence="2" type="ORF">ACFSE6_10710</name>
</gene>
<feature type="compositionally biased region" description="Basic and acidic residues" evidence="1">
    <location>
        <begin position="9"/>
        <end position="23"/>
    </location>
</feature>
<proteinExistence type="predicted"/>
<protein>
    <recommendedName>
        <fullName evidence="4">1,4-alpha-glucan branching enzyme</fullName>
    </recommendedName>
</protein>
<evidence type="ECO:0000313" key="3">
    <source>
        <dbReference type="Proteomes" id="UP001597277"/>
    </source>
</evidence>
<evidence type="ECO:0000313" key="2">
    <source>
        <dbReference type="EMBL" id="MFD1718308.1"/>
    </source>
</evidence>